<dbReference type="InterPro" id="IPR050697">
    <property type="entry name" value="Adenylyl/Guanylyl_Cyclase_3/4"/>
</dbReference>
<dbReference type="GO" id="GO:0004016">
    <property type="term" value="F:adenylate cyclase activity"/>
    <property type="evidence" value="ECO:0007669"/>
    <property type="project" value="UniProtKB-ARBA"/>
</dbReference>
<sequence length="313" mass="34221">MEKHSIEFTKEGCVLVSDEANLLDASLAAGIPLYHVCGGKGKCSTCRVLVHEGANYLTPPTEREEALRQRMHFPPDVRLACQTCATGGPVRLSRILRDESDMGLYVGPFAGSSTQQIGEERDLVLLFLDIRNFTPFIERHLAFDVIHIVRKLFTIFQELIEGHDGRIIETAGDGIYAAFGFDAERPAAATAAVRASRAMLDELVKLNESYFRVHFNHRVEIGIGIHLGRVIMGSIRIAGSDRLLVMGYPVNIAARLQDATKTVDNDLLVSAELYGYLDPSVYAGAATTVALKGVGGDFQVVPLGTPYSDRSPM</sequence>
<protein>
    <submittedName>
        <fullName evidence="6">Class 3 adenylate cyclase</fullName>
    </submittedName>
</protein>
<reference evidence="6 7" key="1">
    <citation type="submission" date="2018-02" db="EMBL/GenBank/DDBJ databases">
        <title>Genomic Encyclopedia of Archaeal and Bacterial Type Strains, Phase II (KMG-II): from individual species to whole genera.</title>
        <authorList>
            <person name="Goeker M."/>
        </authorList>
    </citation>
    <scope>NUCLEOTIDE SEQUENCE [LARGE SCALE GENOMIC DNA]</scope>
    <source>
        <strain evidence="6 7">DSM 29526</strain>
    </source>
</reference>
<dbReference type="SUPFAM" id="SSF55073">
    <property type="entry name" value="Nucleotide cyclase"/>
    <property type="match status" value="1"/>
</dbReference>
<dbReference type="Pfam" id="PF00111">
    <property type="entry name" value="Fer2"/>
    <property type="match status" value="1"/>
</dbReference>
<organism evidence="6 7">
    <name type="scientific">Neolewinella xylanilytica</name>
    <dbReference type="NCBI Taxonomy" id="1514080"/>
    <lineage>
        <taxon>Bacteria</taxon>
        <taxon>Pseudomonadati</taxon>
        <taxon>Bacteroidota</taxon>
        <taxon>Saprospiria</taxon>
        <taxon>Saprospirales</taxon>
        <taxon>Lewinellaceae</taxon>
        <taxon>Neolewinella</taxon>
    </lineage>
</organism>
<dbReference type="SMART" id="SM00044">
    <property type="entry name" value="CYCc"/>
    <property type="match status" value="1"/>
</dbReference>
<dbReference type="GO" id="GO:0006171">
    <property type="term" value="P:cAMP biosynthetic process"/>
    <property type="evidence" value="ECO:0007669"/>
    <property type="project" value="TreeGrafter"/>
</dbReference>
<evidence type="ECO:0000256" key="3">
    <source>
        <dbReference type="ARBA" id="ARBA00023136"/>
    </source>
</evidence>
<dbReference type="InterPro" id="IPR001054">
    <property type="entry name" value="A/G_cyclase"/>
</dbReference>
<gene>
    <name evidence="6" type="ORF">CLV84_0858</name>
</gene>
<dbReference type="AlphaFoldDB" id="A0A2S6I8U5"/>
<dbReference type="OrthoDB" id="341967at2"/>
<name>A0A2S6I8U5_9BACT</name>
<evidence type="ECO:0000259" key="4">
    <source>
        <dbReference type="PROSITE" id="PS50125"/>
    </source>
</evidence>
<dbReference type="PANTHER" id="PTHR43081:SF17">
    <property type="entry name" value="BLL5647 PROTEIN"/>
    <property type="match status" value="1"/>
</dbReference>
<dbReference type="Pfam" id="PF00211">
    <property type="entry name" value="Guanylate_cyc"/>
    <property type="match status" value="1"/>
</dbReference>
<evidence type="ECO:0000313" key="6">
    <source>
        <dbReference type="EMBL" id="PPK87899.1"/>
    </source>
</evidence>
<keyword evidence="2" id="KW-1003">Cell membrane</keyword>
<dbReference type="GO" id="GO:0051536">
    <property type="term" value="F:iron-sulfur cluster binding"/>
    <property type="evidence" value="ECO:0007669"/>
    <property type="project" value="InterPro"/>
</dbReference>
<dbReference type="Gene3D" id="3.30.70.1230">
    <property type="entry name" value="Nucleotide cyclase"/>
    <property type="match status" value="1"/>
</dbReference>
<dbReference type="RefSeq" id="WP_104418478.1">
    <property type="nucleotide sequence ID" value="NZ_PTJC01000005.1"/>
</dbReference>
<keyword evidence="3" id="KW-0472">Membrane</keyword>
<feature type="domain" description="Guanylate cyclase" evidence="4">
    <location>
        <begin position="124"/>
        <end position="257"/>
    </location>
</feature>
<dbReference type="CDD" id="cd07302">
    <property type="entry name" value="CHD"/>
    <property type="match status" value="1"/>
</dbReference>
<dbReference type="InterPro" id="IPR029787">
    <property type="entry name" value="Nucleotide_cyclase"/>
</dbReference>
<dbReference type="PANTHER" id="PTHR43081">
    <property type="entry name" value="ADENYLATE CYCLASE, TERMINAL-DIFFERENTIATION SPECIFIC-RELATED"/>
    <property type="match status" value="1"/>
</dbReference>
<evidence type="ECO:0000313" key="7">
    <source>
        <dbReference type="Proteomes" id="UP000237662"/>
    </source>
</evidence>
<proteinExistence type="predicted"/>
<evidence type="ECO:0000259" key="5">
    <source>
        <dbReference type="PROSITE" id="PS51085"/>
    </source>
</evidence>
<dbReference type="InterPro" id="IPR012675">
    <property type="entry name" value="Beta-grasp_dom_sf"/>
</dbReference>
<dbReference type="Proteomes" id="UP000237662">
    <property type="component" value="Unassembled WGS sequence"/>
</dbReference>
<dbReference type="Gene3D" id="3.10.20.30">
    <property type="match status" value="1"/>
</dbReference>
<evidence type="ECO:0000256" key="2">
    <source>
        <dbReference type="ARBA" id="ARBA00022475"/>
    </source>
</evidence>
<dbReference type="InterPro" id="IPR001041">
    <property type="entry name" value="2Fe-2S_ferredoxin-type"/>
</dbReference>
<dbReference type="SUPFAM" id="SSF54292">
    <property type="entry name" value="2Fe-2S ferredoxin-like"/>
    <property type="match status" value="1"/>
</dbReference>
<comment type="caution">
    <text evidence="6">The sequence shown here is derived from an EMBL/GenBank/DDBJ whole genome shotgun (WGS) entry which is preliminary data.</text>
</comment>
<dbReference type="EMBL" id="PTJC01000005">
    <property type="protein sequence ID" value="PPK87899.1"/>
    <property type="molecule type" value="Genomic_DNA"/>
</dbReference>
<evidence type="ECO:0000256" key="1">
    <source>
        <dbReference type="ARBA" id="ARBA00004651"/>
    </source>
</evidence>
<keyword evidence="7" id="KW-1185">Reference proteome</keyword>
<accession>A0A2S6I8U5</accession>
<comment type="subcellular location">
    <subcellularLocation>
        <location evidence="1">Cell membrane</location>
        <topology evidence="1">Multi-pass membrane protein</topology>
    </subcellularLocation>
</comment>
<dbReference type="PROSITE" id="PS51085">
    <property type="entry name" value="2FE2S_FER_2"/>
    <property type="match status" value="1"/>
</dbReference>
<dbReference type="GO" id="GO:0035556">
    <property type="term" value="P:intracellular signal transduction"/>
    <property type="evidence" value="ECO:0007669"/>
    <property type="project" value="InterPro"/>
</dbReference>
<dbReference type="PROSITE" id="PS50125">
    <property type="entry name" value="GUANYLATE_CYCLASE_2"/>
    <property type="match status" value="1"/>
</dbReference>
<feature type="domain" description="2Fe-2S ferredoxin-type" evidence="5">
    <location>
        <begin position="4"/>
        <end position="98"/>
    </location>
</feature>
<dbReference type="GO" id="GO:0005886">
    <property type="term" value="C:plasma membrane"/>
    <property type="evidence" value="ECO:0007669"/>
    <property type="project" value="UniProtKB-SubCell"/>
</dbReference>
<dbReference type="CDD" id="cd00207">
    <property type="entry name" value="fer2"/>
    <property type="match status" value="1"/>
</dbReference>
<dbReference type="InterPro" id="IPR036010">
    <property type="entry name" value="2Fe-2S_ferredoxin-like_sf"/>
</dbReference>